<name>A0A081BWL2_VECG1</name>
<dbReference type="Gene3D" id="3.90.79.10">
    <property type="entry name" value="Nucleoside Triphosphate Pyrophosphohydrolase"/>
    <property type="match status" value="1"/>
</dbReference>
<dbReference type="InterPro" id="IPR015797">
    <property type="entry name" value="NUDIX_hydrolase-like_dom_sf"/>
</dbReference>
<accession>A0A081BWL2</accession>
<dbReference type="AlphaFoldDB" id="A0A081BWL2"/>
<sequence>MNQFAQEYEILFENRFLQIRQTPDGYTFVHEIRCEGQIVVLLPFRYKMDMSGVEFLARREVCPAHSREAELYSITGGKEADLSLEATACRELLEESGLTAMQDELIPLGIVKPSKAMDTQVSLFAVDVTGKKQVAPQVDGSYFEQGSSVEWVSSEEGVSIEDPLLVTALTRLRTRQNL</sequence>
<evidence type="ECO:0000313" key="2">
    <source>
        <dbReference type="Proteomes" id="UP000030661"/>
    </source>
</evidence>
<reference evidence="1" key="1">
    <citation type="journal article" date="2015" name="PeerJ">
        <title>First genomic representation of candidate bacterial phylum KSB3 points to enhanced environmental sensing as a trigger of wastewater bulking.</title>
        <authorList>
            <person name="Sekiguchi Y."/>
            <person name="Ohashi A."/>
            <person name="Parks D.H."/>
            <person name="Yamauchi T."/>
            <person name="Tyson G.W."/>
            <person name="Hugenholtz P."/>
        </authorList>
    </citation>
    <scope>NUCLEOTIDE SEQUENCE [LARGE SCALE GENOMIC DNA]</scope>
</reference>
<gene>
    <name evidence="1" type="ORF">U27_03680</name>
</gene>
<dbReference type="eggNOG" id="ENOG5034B55">
    <property type="taxonomic scope" value="Bacteria"/>
</dbReference>
<keyword evidence="2" id="KW-1185">Reference proteome</keyword>
<dbReference type="EMBL" id="DF820465">
    <property type="protein sequence ID" value="GAK56717.1"/>
    <property type="molecule type" value="Genomic_DNA"/>
</dbReference>
<dbReference type="SUPFAM" id="SSF55811">
    <property type="entry name" value="Nudix"/>
    <property type="match status" value="1"/>
</dbReference>
<proteinExistence type="predicted"/>
<evidence type="ECO:0008006" key="3">
    <source>
        <dbReference type="Google" id="ProtNLM"/>
    </source>
</evidence>
<dbReference type="HOGENOM" id="CLU_1507764_0_0_0"/>
<evidence type="ECO:0000313" key="1">
    <source>
        <dbReference type="EMBL" id="GAK56717.1"/>
    </source>
</evidence>
<organism evidence="1">
    <name type="scientific">Vecturithrix granuli</name>
    <dbReference type="NCBI Taxonomy" id="1499967"/>
    <lineage>
        <taxon>Bacteria</taxon>
        <taxon>Candidatus Moduliflexota</taxon>
        <taxon>Candidatus Vecturitrichia</taxon>
        <taxon>Candidatus Vecturitrichales</taxon>
        <taxon>Candidatus Vecturitrichaceae</taxon>
        <taxon>Candidatus Vecturithrix</taxon>
    </lineage>
</organism>
<dbReference type="Proteomes" id="UP000030661">
    <property type="component" value="Unassembled WGS sequence"/>
</dbReference>
<dbReference type="STRING" id="1499967.U27_03680"/>
<protein>
    <recommendedName>
        <fullName evidence="3">NUDIX hydrolase</fullName>
    </recommendedName>
</protein>